<proteinExistence type="predicted"/>
<gene>
    <name evidence="2" type="ORF">IAA86_07985</name>
</gene>
<dbReference type="AlphaFoldDB" id="A0A9D1FJP7"/>
<organism evidence="2 3">
    <name type="scientific">Candidatus Galligastranaerophilus intestinavium</name>
    <dbReference type="NCBI Taxonomy" id="2840836"/>
    <lineage>
        <taxon>Bacteria</taxon>
        <taxon>Candidatus Galligastranaerophilus</taxon>
    </lineage>
</organism>
<name>A0A9D1FJP7_9BACT</name>
<reference evidence="2" key="2">
    <citation type="journal article" date="2021" name="PeerJ">
        <title>Extensive microbial diversity within the chicken gut microbiome revealed by metagenomics and culture.</title>
        <authorList>
            <person name="Gilroy R."/>
            <person name="Ravi A."/>
            <person name="Getino M."/>
            <person name="Pursley I."/>
            <person name="Horton D.L."/>
            <person name="Alikhan N.F."/>
            <person name="Baker D."/>
            <person name="Gharbi K."/>
            <person name="Hall N."/>
            <person name="Watson M."/>
            <person name="Adriaenssens E.M."/>
            <person name="Foster-Nyarko E."/>
            <person name="Jarju S."/>
            <person name="Secka A."/>
            <person name="Antonio M."/>
            <person name="Oren A."/>
            <person name="Chaudhuri R.R."/>
            <person name="La Ragione R."/>
            <person name="Hildebrand F."/>
            <person name="Pallen M.J."/>
        </authorList>
    </citation>
    <scope>NUCLEOTIDE SEQUENCE</scope>
    <source>
        <strain evidence="2">CHK152-2871</strain>
    </source>
</reference>
<evidence type="ECO:0000313" key="3">
    <source>
        <dbReference type="Proteomes" id="UP000886865"/>
    </source>
</evidence>
<feature type="signal peptide" evidence="1">
    <location>
        <begin position="1"/>
        <end position="26"/>
    </location>
</feature>
<dbReference type="Proteomes" id="UP000886865">
    <property type="component" value="Unassembled WGS sequence"/>
</dbReference>
<evidence type="ECO:0000313" key="2">
    <source>
        <dbReference type="EMBL" id="HIS74942.1"/>
    </source>
</evidence>
<reference evidence="2" key="1">
    <citation type="submission" date="2020-10" db="EMBL/GenBank/DDBJ databases">
        <authorList>
            <person name="Gilroy R."/>
        </authorList>
    </citation>
    <scope>NUCLEOTIDE SEQUENCE</scope>
    <source>
        <strain evidence="2">CHK152-2871</strain>
    </source>
</reference>
<feature type="chain" id="PRO_5039038947" evidence="1">
    <location>
        <begin position="27"/>
        <end position="290"/>
    </location>
</feature>
<keyword evidence="1" id="KW-0732">Signal</keyword>
<evidence type="ECO:0000256" key="1">
    <source>
        <dbReference type="SAM" id="SignalP"/>
    </source>
</evidence>
<comment type="caution">
    <text evidence="2">The sequence shown here is derived from an EMBL/GenBank/DDBJ whole genome shotgun (WGS) entry which is preliminary data.</text>
</comment>
<protein>
    <submittedName>
        <fullName evidence="2">Uncharacterized protein</fullName>
    </submittedName>
</protein>
<sequence>MKKYICNFIITALMFSLCGFYTLCFAAPVLSVANHLSKIENDLWGFDYKSENESNRLSRIEKNVFGQANTNDTIEKRIEKINAALGIESQKEALSSAGELMQEEVEGVKYPQIDQLELKLFSKVYDKENIYKRIERLEKKIFGSTQEGDLASRTDKLKGYLNIDTTPKTVYTKPDNYGIKPPSQSDYYGAYDQYSSYDSDINIQISGLENSLFGKTFSQDPLGLRLNRLERKIFQRDFSSDDDIMRMQRLQAAASAKKTAKYYDMNKAQKFTSTGLQIGTLILMILAMIL</sequence>
<accession>A0A9D1FJP7</accession>
<dbReference type="EMBL" id="DVJQ01000068">
    <property type="protein sequence ID" value="HIS74942.1"/>
    <property type="molecule type" value="Genomic_DNA"/>
</dbReference>